<reference evidence="2 3" key="1">
    <citation type="submission" date="2019-02" db="EMBL/GenBank/DDBJ databases">
        <title>Deep-cultivation of Planctomycetes and their phenomic and genomic characterization uncovers novel biology.</title>
        <authorList>
            <person name="Wiegand S."/>
            <person name="Jogler M."/>
            <person name="Boedeker C."/>
            <person name="Pinto D."/>
            <person name="Vollmers J."/>
            <person name="Rivas-Marin E."/>
            <person name="Kohn T."/>
            <person name="Peeters S.H."/>
            <person name="Heuer A."/>
            <person name="Rast P."/>
            <person name="Oberbeckmann S."/>
            <person name="Bunk B."/>
            <person name="Jeske O."/>
            <person name="Meyerdierks A."/>
            <person name="Storesund J.E."/>
            <person name="Kallscheuer N."/>
            <person name="Luecker S."/>
            <person name="Lage O.M."/>
            <person name="Pohl T."/>
            <person name="Merkel B.J."/>
            <person name="Hornburger P."/>
            <person name="Mueller R.-W."/>
            <person name="Bruemmer F."/>
            <person name="Labrenz M."/>
            <person name="Spormann A.M."/>
            <person name="Op den Camp H."/>
            <person name="Overmann J."/>
            <person name="Amann R."/>
            <person name="Jetten M.S.M."/>
            <person name="Mascher T."/>
            <person name="Medema M.H."/>
            <person name="Devos D.P."/>
            <person name="Kaster A.-K."/>
            <person name="Ovreas L."/>
            <person name="Rohde M."/>
            <person name="Galperin M.Y."/>
            <person name="Jogler C."/>
        </authorList>
    </citation>
    <scope>NUCLEOTIDE SEQUENCE [LARGE SCALE GENOMIC DNA]</scope>
    <source>
        <strain evidence="2 3">K23_9</strain>
    </source>
</reference>
<dbReference type="Gene3D" id="2.40.160.10">
    <property type="entry name" value="Porin"/>
    <property type="match status" value="1"/>
</dbReference>
<evidence type="ECO:0000313" key="2">
    <source>
        <dbReference type="EMBL" id="QDT12512.1"/>
    </source>
</evidence>
<organism evidence="2 3">
    <name type="scientific">Stieleria marina</name>
    <dbReference type="NCBI Taxonomy" id="1930275"/>
    <lineage>
        <taxon>Bacteria</taxon>
        <taxon>Pseudomonadati</taxon>
        <taxon>Planctomycetota</taxon>
        <taxon>Planctomycetia</taxon>
        <taxon>Pirellulales</taxon>
        <taxon>Pirellulaceae</taxon>
        <taxon>Stieleria</taxon>
    </lineage>
</organism>
<dbReference type="EMBL" id="CP036526">
    <property type="protein sequence ID" value="QDT12512.1"/>
    <property type="molecule type" value="Genomic_DNA"/>
</dbReference>
<dbReference type="InterPro" id="IPR023614">
    <property type="entry name" value="Porin_dom_sf"/>
</dbReference>
<dbReference type="RefSeq" id="WP_419189243.1">
    <property type="nucleotide sequence ID" value="NZ_CP036526.1"/>
</dbReference>
<dbReference type="InterPro" id="IPR010870">
    <property type="entry name" value="Porin_O/P"/>
</dbReference>
<keyword evidence="1" id="KW-0732">Signal</keyword>
<accession>A0A517NZH6</accession>
<keyword evidence="3" id="KW-1185">Reference proteome</keyword>
<proteinExistence type="predicted"/>
<name>A0A517NZH6_9BACT</name>
<dbReference type="SUPFAM" id="SSF56935">
    <property type="entry name" value="Porins"/>
    <property type="match status" value="1"/>
</dbReference>
<feature type="chain" id="PRO_5022160707" evidence="1">
    <location>
        <begin position="24"/>
        <end position="499"/>
    </location>
</feature>
<protein>
    <submittedName>
        <fullName evidence="2">Phosphate-selective porin O and P</fullName>
    </submittedName>
</protein>
<dbReference type="AlphaFoldDB" id="A0A517NZH6"/>
<sequence length="499" mass="55109" precursor="true">MKASVTIGVLAIALLACSNSSQAQESILSSLDQLKQNLDLQEAMLDATARDSVPAPSPANSYVQQSQFVQASSCEDAGTSEVPLVCELPQESNCDADSKESKVRVVDYFVGYDKGFVIRAFDKTKNPSSLKLNGWIQFRHHAFSRDEDSWTDNAGVVRPMRSRNAFDIERARLVYSGTALDSRSSYFLQLDGDTDGSHTVDFFDYWWGWRFSDSFQIQLGKRKVPASRQWLLTARRTRFVERPMTNDFFRPDRTVGIFGVGKIGESIRYQLMLGNGYSSSNLANSRTDEKFTIAATSSFDPLGDIGGSIVDESGESPFRLRLGHSMVYAAQKGSSAGQPLAETNYLRLSDGTRLAQIGAIDAGVTVSDVDVLLYGVDVAAKWNGWSFNAEYFARWIENLRGDGPLSIDELFQQGYYVEGGRFLLPNQLDVNARYSQVMGEFGTSSEIALGANWYPLSRPTSKVSVDVTALDGSPLQNTASDILAGDDGLLFRTQYQVEF</sequence>
<gene>
    <name evidence="2" type="ORF">K239x_45220</name>
</gene>
<dbReference type="Proteomes" id="UP000319817">
    <property type="component" value="Chromosome"/>
</dbReference>
<dbReference type="Pfam" id="PF07396">
    <property type="entry name" value="Porin_O_P"/>
    <property type="match status" value="1"/>
</dbReference>
<dbReference type="PROSITE" id="PS51257">
    <property type="entry name" value="PROKAR_LIPOPROTEIN"/>
    <property type="match status" value="1"/>
</dbReference>
<evidence type="ECO:0000256" key="1">
    <source>
        <dbReference type="SAM" id="SignalP"/>
    </source>
</evidence>
<feature type="signal peptide" evidence="1">
    <location>
        <begin position="1"/>
        <end position="23"/>
    </location>
</feature>
<evidence type="ECO:0000313" key="3">
    <source>
        <dbReference type="Proteomes" id="UP000319817"/>
    </source>
</evidence>